<keyword evidence="2" id="KW-0479">Metal-binding</keyword>
<protein>
    <submittedName>
        <fullName evidence="7">Di-or tripeptidase</fullName>
    </submittedName>
</protein>
<dbReference type="PROSITE" id="PS00758">
    <property type="entry name" value="ARGE_DAPE_CPG2_1"/>
    <property type="match status" value="1"/>
</dbReference>
<dbReference type="InterPro" id="IPR001261">
    <property type="entry name" value="ArgE/DapE_CS"/>
</dbReference>
<dbReference type="Gene3D" id="3.30.70.360">
    <property type="match status" value="1"/>
</dbReference>
<organism evidence="7 8">
    <name type="scientific">Maricaulis salignorans</name>
    <dbReference type="NCBI Taxonomy" id="144026"/>
    <lineage>
        <taxon>Bacteria</taxon>
        <taxon>Pseudomonadati</taxon>
        <taxon>Pseudomonadota</taxon>
        <taxon>Alphaproteobacteria</taxon>
        <taxon>Maricaulales</taxon>
        <taxon>Maricaulaceae</taxon>
        <taxon>Maricaulis</taxon>
    </lineage>
</organism>
<dbReference type="SUPFAM" id="SSF53187">
    <property type="entry name" value="Zn-dependent exopeptidases"/>
    <property type="match status" value="1"/>
</dbReference>
<evidence type="ECO:0000313" key="7">
    <source>
        <dbReference type="EMBL" id="SDM01435.1"/>
    </source>
</evidence>
<evidence type="ECO:0000256" key="2">
    <source>
        <dbReference type="ARBA" id="ARBA00022723"/>
    </source>
</evidence>
<keyword evidence="5" id="KW-0732">Signal</keyword>
<evidence type="ECO:0000256" key="3">
    <source>
        <dbReference type="ARBA" id="ARBA00022801"/>
    </source>
</evidence>
<dbReference type="InterPro" id="IPR050072">
    <property type="entry name" value="Peptidase_M20A"/>
</dbReference>
<dbReference type="Proteomes" id="UP000199759">
    <property type="component" value="Unassembled WGS sequence"/>
</dbReference>
<keyword evidence="3" id="KW-0378">Hydrolase</keyword>
<dbReference type="AlphaFoldDB" id="A0A1G9PTI4"/>
<dbReference type="OrthoDB" id="9776600at2"/>
<dbReference type="PANTHER" id="PTHR43808">
    <property type="entry name" value="ACETYLORNITHINE DEACETYLASE"/>
    <property type="match status" value="1"/>
</dbReference>
<comment type="cofactor">
    <cofactor evidence="1">
        <name>Zn(2+)</name>
        <dbReference type="ChEBI" id="CHEBI:29105"/>
    </cofactor>
</comment>
<feature type="domain" description="Peptidase M20 dimerisation" evidence="6">
    <location>
        <begin position="236"/>
        <end position="335"/>
    </location>
</feature>
<feature type="chain" id="PRO_5011764601" evidence="5">
    <location>
        <begin position="26"/>
        <end position="448"/>
    </location>
</feature>
<keyword evidence="8" id="KW-1185">Reference proteome</keyword>
<dbReference type="Pfam" id="PF01546">
    <property type="entry name" value="Peptidase_M20"/>
    <property type="match status" value="1"/>
</dbReference>
<dbReference type="Gene3D" id="3.40.630.10">
    <property type="entry name" value="Zn peptidases"/>
    <property type="match status" value="1"/>
</dbReference>
<reference evidence="7 8" key="1">
    <citation type="submission" date="2016-10" db="EMBL/GenBank/DDBJ databases">
        <authorList>
            <person name="de Groot N.N."/>
        </authorList>
    </citation>
    <scope>NUCLEOTIDE SEQUENCE [LARGE SCALE GENOMIC DNA]</scope>
    <source>
        <strain evidence="7 8">DSM 16077</strain>
    </source>
</reference>
<proteinExistence type="predicted"/>
<dbReference type="STRING" id="144026.SAMN04488568_1044"/>
<dbReference type="RefSeq" id="WP_091767590.1">
    <property type="nucleotide sequence ID" value="NZ_FNHG01000004.1"/>
</dbReference>
<dbReference type="SUPFAM" id="SSF55031">
    <property type="entry name" value="Bacterial exopeptidase dimerisation domain"/>
    <property type="match status" value="1"/>
</dbReference>
<dbReference type="GO" id="GO:0046872">
    <property type="term" value="F:metal ion binding"/>
    <property type="evidence" value="ECO:0007669"/>
    <property type="project" value="UniProtKB-KW"/>
</dbReference>
<name>A0A1G9PTI4_9PROT</name>
<accession>A0A1G9PTI4</accession>
<evidence type="ECO:0000256" key="5">
    <source>
        <dbReference type="SAM" id="SignalP"/>
    </source>
</evidence>
<dbReference type="PROSITE" id="PS51257">
    <property type="entry name" value="PROKAR_LIPOPROTEIN"/>
    <property type="match status" value="1"/>
</dbReference>
<dbReference type="InterPro" id="IPR011650">
    <property type="entry name" value="Peptidase_M20_dimer"/>
</dbReference>
<dbReference type="GO" id="GO:0016787">
    <property type="term" value="F:hydrolase activity"/>
    <property type="evidence" value="ECO:0007669"/>
    <property type="project" value="UniProtKB-KW"/>
</dbReference>
<feature type="signal peptide" evidence="5">
    <location>
        <begin position="1"/>
        <end position="25"/>
    </location>
</feature>
<sequence length="448" mass="46794">MPTRTIIASLAALALLGGCASTGWMTPPAAPAGIVAPVEPAAPVDDGIVAGLLTDNQVQTAFAEIEAMRALNNERLVELTEIPAPPFAEQARGADMAARMRALGLSDVSIDAVGNVIARRPGTAGSEARSIAIVAHLDTVFPEGTDVTVHREGDLFTAPGIGDNSRGLVVLLSLIDAMQRAGIETRDDLVFIASVGEEGLGDLRGVRHLYETDASPFASFIAIDGGDAARLVVTAVGSIRYRVTFRGPGGHSYGHFGRAQPHQALAEAILRFTEAATPITLDGTKATFSFGRVGGGTSVNSIPFESWMEVDMRSANPQKLDALHQAFLNSVDAALEAANARRRENEALTVDLDPVGSRPPGEGDLNAPIVLHAMAAIRAMGQEPELTASSTDANIPISRGVPSVTMSRGGISRNAHAPNESWLDQDSHEAIQMALLVALAEAGLVSSE</sequence>
<evidence type="ECO:0000256" key="4">
    <source>
        <dbReference type="ARBA" id="ARBA00022833"/>
    </source>
</evidence>
<evidence type="ECO:0000256" key="1">
    <source>
        <dbReference type="ARBA" id="ARBA00001947"/>
    </source>
</evidence>
<dbReference type="EMBL" id="FNHG01000004">
    <property type="protein sequence ID" value="SDM01435.1"/>
    <property type="molecule type" value="Genomic_DNA"/>
</dbReference>
<dbReference type="InterPro" id="IPR002933">
    <property type="entry name" value="Peptidase_M20"/>
</dbReference>
<dbReference type="InterPro" id="IPR036264">
    <property type="entry name" value="Bact_exopeptidase_dim_dom"/>
</dbReference>
<evidence type="ECO:0000259" key="6">
    <source>
        <dbReference type="Pfam" id="PF07687"/>
    </source>
</evidence>
<dbReference type="PANTHER" id="PTHR43808:SF17">
    <property type="entry name" value="PEPTIDASE M20"/>
    <property type="match status" value="1"/>
</dbReference>
<keyword evidence="4" id="KW-0862">Zinc</keyword>
<gene>
    <name evidence="7" type="ORF">SAMN04488568_1044</name>
</gene>
<evidence type="ECO:0000313" key="8">
    <source>
        <dbReference type="Proteomes" id="UP000199759"/>
    </source>
</evidence>
<dbReference type="Pfam" id="PF07687">
    <property type="entry name" value="M20_dimer"/>
    <property type="match status" value="1"/>
</dbReference>